<feature type="domain" description="Helicase HerA central" evidence="6">
    <location>
        <begin position="12"/>
        <end position="77"/>
    </location>
</feature>
<dbReference type="Proteomes" id="UP001524383">
    <property type="component" value="Unassembled WGS sequence"/>
</dbReference>
<comment type="catalytic activity">
    <reaction evidence="3">
        <text>ATP + H2O = ADP + phosphate + H(+)</text>
        <dbReference type="Rhea" id="RHEA:13065"/>
        <dbReference type="ChEBI" id="CHEBI:15377"/>
        <dbReference type="ChEBI" id="CHEBI:15378"/>
        <dbReference type="ChEBI" id="CHEBI:30616"/>
        <dbReference type="ChEBI" id="CHEBI:43474"/>
        <dbReference type="ChEBI" id="CHEBI:456216"/>
        <dbReference type="EC" id="5.6.2.3"/>
    </reaction>
</comment>
<reference evidence="7 8" key="1">
    <citation type="submission" date="2019-08" db="EMBL/GenBank/DDBJ databases">
        <authorList>
            <person name="Chen S.-C."/>
            <person name="Lai M.-C."/>
            <person name="You Y.-T."/>
        </authorList>
    </citation>
    <scope>NUCLEOTIDE SEQUENCE [LARGE SCALE GENOMIC DNA]</scope>
    <source>
        <strain evidence="7 8">P2F9704a</strain>
    </source>
</reference>
<dbReference type="PANTHER" id="PTHR42957">
    <property type="entry name" value="HELICASE MJ1565-RELATED"/>
    <property type="match status" value="1"/>
</dbReference>
<keyword evidence="8" id="KW-1185">Reference proteome</keyword>
<comment type="catalytic activity">
    <reaction evidence="2">
        <text>Couples ATP hydrolysis with the unwinding of duplex DNA by translocating in the 3'-5' direction.</text>
        <dbReference type="EC" id="5.6.2.4"/>
    </reaction>
</comment>
<accession>A0ABD4TIA3</accession>
<proteinExistence type="inferred from homology"/>
<dbReference type="CDD" id="cd01127">
    <property type="entry name" value="TrwB_TraG_TraD_VirD4"/>
    <property type="match status" value="1"/>
</dbReference>
<dbReference type="Pfam" id="PF01935">
    <property type="entry name" value="DUF87"/>
    <property type="match status" value="1"/>
</dbReference>
<dbReference type="SUPFAM" id="SSF52540">
    <property type="entry name" value="P-loop containing nucleoside triphosphate hydrolases"/>
    <property type="match status" value="1"/>
</dbReference>
<dbReference type="AlphaFoldDB" id="A0ABD4TIA3"/>
<evidence type="ECO:0000256" key="4">
    <source>
        <dbReference type="ARBA" id="ARBA00048988"/>
    </source>
</evidence>
<dbReference type="RefSeq" id="WP_255331577.1">
    <property type="nucleotide sequence ID" value="NZ_VOTZ01000002.1"/>
</dbReference>
<evidence type="ECO:0000259" key="6">
    <source>
        <dbReference type="Pfam" id="PF01935"/>
    </source>
</evidence>
<dbReference type="PANTHER" id="PTHR42957:SF1">
    <property type="entry name" value="HELICASE MJ1565-RELATED"/>
    <property type="match status" value="1"/>
</dbReference>
<dbReference type="Gene3D" id="3.40.50.300">
    <property type="entry name" value="P-loop containing nucleotide triphosphate hydrolases"/>
    <property type="match status" value="1"/>
</dbReference>
<comment type="caution">
    <text evidence="7">The sequence shown here is derived from an EMBL/GenBank/DDBJ whole genome shotgun (WGS) entry which is preliminary data.</text>
</comment>
<dbReference type="GO" id="GO:0043139">
    <property type="term" value="F:5'-3' DNA helicase activity"/>
    <property type="evidence" value="ECO:0007669"/>
    <property type="project" value="UniProtKB-EC"/>
</dbReference>
<dbReference type="InterPro" id="IPR008571">
    <property type="entry name" value="HerA-like"/>
</dbReference>
<dbReference type="InterPro" id="IPR002789">
    <property type="entry name" value="HerA_central"/>
</dbReference>
<sequence>MDLGVGRVGDRDLGISAQEIVTGRTCVIAQSGAGKSWGIAVLCEHLCRSYIGFCLIDTEGEYFSLKDRFPIIWIGSDESCDYDIESVDLHSIMREAIISSRFIVFDVSEVDMRVKATALVNILYELESELRRPFLLIVEEADKFIPQSRDSIKMIEEISRRGRKRGLGLLVATQRPSLVQKNVLSQCNNQIIGKLTIDNDLKAVSHFFDSRKEVEELITLDPGEFFVMGGLVREKTLMKFGERETQHRGVTPQILPGRPPEMRETDTVLVPEAKPERSQLPPEPLLVDEEDSELIPAFPTDEDDETKNAVPTLLERDEALRAVQSLCRKSFWRRRYLDRITAMERISWPLLSVEVKYLGGILKKTTRRASFILEGFHGERVDLTNGFMVRPGFAELIGLDEASVAILKNLTPAGLTALEIEADAGLMPGDVKKALKSLQKQKRITTMKSEEGAVIYLPLLDHPIPKLSNLHQSFTTRLTTPSGECRGPAITEDDLRKIVKGLEPTAEITKMKVIYYPVYEAIVASDSGERRIYIDGQTGREIRGMTYN</sequence>
<protein>
    <submittedName>
        <fullName evidence="7">DUF87 domain-containing protein</fullName>
    </submittedName>
</protein>
<evidence type="ECO:0000256" key="3">
    <source>
        <dbReference type="ARBA" id="ARBA00048954"/>
    </source>
</evidence>
<dbReference type="GO" id="GO:0043138">
    <property type="term" value="F:3'-5' DNA helicase activity"/>
    <property type="evidence" value="ECO:0007669"/>
    <property type="project" value="UniProtKB-EC"/>
</dbReference>
<name>A0ABD4TIA3_9EURY</name>
<evidence type="ECO:0000313" key="8">
    <source>
        <dbReference type="Proteomes" id="UP001524383"/>
    </source>
</evidence>
<feature type="region of interest" description="Disordered" evidence="5">
    <location>
        <begin position="243"/>
        <end position="263"/>
    </location>
</feature>
<comment type="similarity">
    <text evidence="1">Belongs to the HerA family.</text>
</comment>
<organism evidence="7 8">
    <name type="scientific">Methanocalculus taiwanensis</name>
    <dbReference type="NCBI Taxonomy" id="106207"/>
    <lineage>
        <taxon>Archaea</taxon>
        <taxon>Methanobacteriati</taxon>
        <taxon>Methanobacteriota</taxon>
        <taxon>Stenosarchaea group</taxon>
        <taxon>Methanomicrobia</taxon>
        <taxon>Methanomicrobiales</taxon>
        <taxon>Methanocalculaceae</taxon>
        <taxon>Methanocalculus</taxon>
    </lineage>
</organism>
<evidence type="ECO:0000256" key="5">
    <source>
        <dbReference type="SAM" id="MobiDB-lite"/>
    </source>
</evidence>
<gene>
    <name evidence="7" type="ORF">FTO68_01500</name>
</gene>
<comment type="catalytic activity">
    <reaction evidence="4">
        <text>ATP + H2O = ADP + phosphate + H(+)</text>
        <dbReference type="Rhea" id="RHEA:13065"/>
        <dbReference type="ChEBI" id="CHEBI:15377"/>
        <dbReference type="ChEBI" id="CHEBI:15378"/>
        <dbReference type="ChEBI" id="CHEBI:30616"/>
        <dbReference type="ChEBI" id="CHEBI:43474"/>
        <dbReference type="ChEBI" id="CHEBI:456216"/>
        <dbReference type="EC" id="5.6.2.4"/>
    </reaction>
</comment>
<evidence type="ECO:0000256" key="1">
    <source>
        <dbReference type="ARBA" id="ARBA00007816"/>
    </source>
</evidence>
<evidence type="ECO:0000313" key="7">
    <source>
        <dbReference type="EMBL" id="MCQ1537668.1"/>
    </source>
</evidence>
<evidence type="ECO:0000256" key="2">
    <source>
        <dbReference type="ARBA" id="ARBA00034617"/>
    </source>
</evidence>
<dbReference type="EMBL" id="VOTZ01000002">
    <property type="protein sequence ID" value="MCQ1537668.1"/>
    <property type="molecule type" value="Genomic_DNA"/>
</dbReference>
<dbReference type="InterPro" id="IPR027417">
    <property type="entry name" value="P-loop_NTPase"/>
</dbReference>